<sequence length="139" mass="15503">MDKHSTITVGWFPGTMITRPSILCIRGEALSPRDGLLVLEIQKGIKEFLVNCCQETLHDMDPTALIDGYIPVQPEPAITRSQLSGSPYLLLLQRPHSASQLTLISNDSRPCSQQGVPLLSAIHIFVLREDPKYFYCILL</sequence>
<accession>A0A0A2VKI4</accession>
<proteinExistence type="predicted"/>
<name>A0A0A2VKI4_PARBA</name>
<dbReference type="OrthoDB" id="2922289at2759"/>
<dbReference type="Proteomes" id="UP000002059">
    <property type="component" value="Partially assembled WGS sequence"/>
</dbReference>
<protein>
    <submittedName>
        <fullName evidence="1">Uncharacterized protein</fullName>
    </submittedName>
</protein>
<evidence type="ECO:0000313" key="1">
    <source>
        <dbReference type="EMBL" id="KGQ01404.1"/>
    </source>
</evidence>
<dbReference type="GeneID" id="26970718"/>
<dbReference type="AlphaFoldDB" id="A0A0A2VKI4"/>
<gene>
    <name evidence="1" type="ORF">PAAG_11868</name>
</gene>
<reference evidence="1 2" key="1">
    <citation type="journal article" date="2011" name="PLoS Genet.">
        <title>Comparative genomic analysis of human fungal pathogens causing paracoccidioidomycosis.</title>
        <authorList>
            <person name="Desjardins C.A."/>
            <person name="Champion M.D."/>
            <person name="Holder J.W."/>
            <person name="Muszewska A."/>
            <person name="Goldberg J."/>
            <person name="Bailao A.M."/>
            <person name="Brigido M.M."/>
            <person name="Ferreira M.E."/>
            <person name="Garcia A.M."/>
            <person name="Grynberg M."/>
            <person name="Gujja S."/>
            <person name="Heiman D.I."/>
            <person name="Henn M.R."/>
            <person name="Kodira C.D."/>
            <person name="Leon-Narvaez H."/>
            <person name="Longo L.V."/>
            <person name="Ma L.J."/>
            <person name="Malavazi I."/>
            <person name="Matsuo A.L."/>
            <person name="Morais F.V."/>
            <person name="Pereira M."/>
            <person name="Rodriguez-Brito S."/>
            <person name="Sakthikumar S."/>
            <person name="Salem-Izacc S.M."/>
            <person name="Sykes S.M."/>
            <person name="Teixeira M.M."/>
            <person name="Vallejo M.C."/>
            <person name="Walter M.E."/>
            <person name="Yandava C."/>
            <person name="Young S."/>
            <person name="Zeng Q."/>
            <person name="Zucker J."/>
            <person name="Felipe M.S."/>
            <person name="Goldman G.H."/>
            <person name="Haas B.J."/>
            <person name="McEwen J.G."/>
            <person name="Nino-Vega G."/>
            <person name="Puccia R."/>
            <person name="San-Blas G."/>
            <person name="Soares C.M."/>
            <person name="Birren B.W."/>
            <person name="Cuomo C.A."/>
        </authorList>
    </citation>
    <scope>NUCLEOTIDE SEQUENCE [LARGE SCALE GENOMIC DNA]</scope>
    <source>
        <strain evidence="2">ATCC MYA-826 / Pb01</strain>
    </source>
</reference>
<dbReference type="KEGG" id="pbl:PAAG_11868"/>
<keyword evidence="2" id="KW-1185">Reference proteome</keyword>
<dbReference type="HOGENOM" id="CLU_1845690_0_0_1"/>
<dbReference type="OMA" id="PSILCIR"/>
<organism evidence="1 2">
    <name type="scientific">Paracoccidioides lutzii (strain ATCC MYA-826 / Pb01)</name>
    <name type="common">Paracoccidioides brasiliensis</name>
    <dbReference type="NCBI Taxonomy" id="502779"/>
    <lineage>
        <taxon>Eukaryota</taxon>
        <taxon>Fungi</taxon>
        <taxon>Dikarya</taxon>
        <taxon>Ascomycota</taxon>
        <taxon>Pezizomycotina</taxon>
        <taxon>Eurotiomycetes</taxon>
        <taxon>Eurotiomycetidae</taxon>
        <taxon>Onygenales</taxon>
        <taxon>Ajellomycetaceae</taxon>
        <taxon>Paracoccidioides</taxon>
    </lineage>
</organism>
<evidence type="ECO:0000313" key="2">
    <source>
        <dbReference type="Proteomes" id="UP000002059"/>
    </source>
</evidence>
<dbReference type="STRING" id="502779.A0A0A2VKI4"/>
<dbReference type="RefSeq" id="XP_015702929.1">
    <property type="nucleotide sequence ID" value="XM_015847441.1"/>
</dbReference>
<dbReference type="VEuPathDB" id="FungiDB:PAAG_11868"/>
<dbReference type="EMBL" id="KN294002">
    <property type="protein sequence ID" value="KGQ01404.1"/>
    <property type="molecule type" value="Genomic_DNA"/>
</dbReference>